<dbReference type="STRING" id="1110546.GCA_001078375_01133"/>
<proteinExistence type="predicted"/>
<dbReference type="RefSeq" id="WP_059362683.1">
    <property type="nucleotide sequence ID" value="NZ_BBXI01000013.1"/>
</dbReference>
<feature type="transmembrane region" description="Helical" evidence="1">
    <location>
        <begin position="108"/>
        <end position="126"/>
    </location>
</feature>
<evidence type="ECO:0000256" key="1">
    <source>
        <dbReference type="SAM" id="Phobius"/>
    </source>
</evidence>
<evidence type="ECO:0000313" key="2">
    <source>
        <dbReference type="EMBL" id="PQL24889.1"/>
    </source>
</evidence>
<accession>A0A2S7ZNM9</accession>
<dbReference type="EMBL" id="PPDF01000012">
    <property type="protein sequence ID" value="PQL24889.1"/>
    <property type="molecule type" value="Genomic_DNA"/>
</dbReference>
<keyword evidence="1" id="KW-0472">Membrane</keyword>
<feature type="transmembrane region" description="Helical" evidence="1">
    <location>
        <begin position="37"/>
        <end position="55"/>
    </location>
</feature>
<comment type="caution">
    <text evidence="2">The sequence shown here is derived from an EMBL/GenBank/DDBJ whole genome shotgun (WGS) entry which is preliminary data.</text>
</comment>
<sequence>MTGLIILSATILFLSFGYIHSEKEILVNIYRIRKTKKVKIVESVFAILGVLAYYMNLINYYWISNVLLIVAVIWQFIVIYVRNNSALDYLHYNGDNYIALKKELWKEYLYIIPKTIFFVIILHMLLMY</sequence>
<keyword evidence="1" id="KW-1133">Transmembrane helix</keyword>
<dbReference type="Proteomes" id="UP000238877">
    <property type="component" value="Unassembled WGS sequence"/>
</dbReference>
<dbReference type="AlphaFoldDB" id="A0A2S7ZNM9"/>
<organism evidence="2 3">
    <name type="scientific">Veillonella tobetsuensis</name>
    <dbReference type="NCBI Taxonomy" id="1110546"/>
    <lineage>
        <taxon>Bacteria</taxon>
        <taxon>Bacillati</taxon>
        <taxon>Bacillota</taxon>
        <taxon>Negativicutes</taxon>
        <taxon>Veillonellales</taxon>
        <taxon>Veillonellaceae</taxon>
        <taxon>Veillonella</taxon>
    </lineage>
</organism>
<gene>
    <name evidence="2" type="ORF">VTHSUH11_07860</name>
</gene>
<reference evidence="2 3" key="1">
    <citation type="submission" date="2018-01" db="EMBL/GenBank/DDBJ databases">
        <title>Draft genome sequences of clinical isolates and type strains of oral Veillonella including Veillonella infantum sp., nov.</title>
        <authorList>
            <person name="Mashima I."/>
            <person name="Liao Y.-C."/>
            <person name="Sabharwal A."/>
            <person name="Haase E.M."/>
            <person name="Nakazawa F."/>
            <person name="Scannapieco F.A."/>
        </authorList>
    </citation>
    <scope>NUCLEOTIDE SEQUENCE [LARGE SCALE GENOMIC DNA]</scope>
    <source>
        <strain evidence="2 3">Y6</strain>
    </source>
</reference>
<protein>
    <submittedName>
        <fullName evidence="2">Uncharacterized protein</fullName>
    </submittedName>
</protein>
<feature type="transmembrane region" description="Helical" evidence="1">
    <location>
        <begin position="62"/>
        <end position="81"/>
    </location>
</feature>
<name>A0A2S7ZNM9_9FIRM</name>
<evidence type="ECO:0000313" key="3">
    <source>
        <dbReference type="Proteomes" id="UP000238877"/>
    </source>
</evidence>
<keyword evidence="1" id="KW-0812">Transmembrane</keyword>